<protein>
    <recommendedName>
        <fullName evidence="3 6">Flagellar basal-body rod protein FlgC</fullName>
    </recommendedName>
</protein>
<dbReference type="RefSeq" id="WP_062030443.1">
    <property type="nucleotide sequence ID" value="NZ_BEWL01000001.1"/>
</dbReference>
<dbReference type="InterPro" id="IPR006299">
    <property type="entry name" value="FlgC"/>
</dbReference>
<name>A0AAW3QW87_9PROT</name>
<evidence type="ECO:0000256" key="4">
    <source>
        <dbReference type="ARBA" id="ARBA00023143"/>
    </source>
</evidence>
<feature type="domain" description="Flagellar basal-body/hook protein C-terminal" evidence="9">
    <location>
        <begin position="89"/>
        <end position="133"/>
    </location>
</feature>
<dbReference type="KEGG" id="gal:A0U94_01795"/>
<feature type="compositionally biased region" description="Basic and acidic residues" evidence="7">
    <location>
        <begin position="75"/>
        <end position="86"/>
    </location>
</feature>
<evidence type="ECO:0000256" key="6">
    <source>
        <dbReference type="RuleBase" id="RU362062"/>
    </source>
</evidence>
<evidence type="ECO:0000256" key="3">
    <source>
        <dbReference type="ARBA" id="ARBA00017941"/>
    </source>
</evidence>
<evidence type="ECO:0000256" key="5">
    <source>
        <dbReference type="ARBA" id="ARBA00025933"/>
    </source>
</evidence>
<reference evidence="10" key="4">
    <citation type="submission" date="2023-01" db="EMBL/GenBank/DDBJ databases">
        <title>Draft genome sequence of Gluconobacter albidus strain NBRC 3250.</title>
        <authorList>
            <person name="Sun Q."/>
            <person name="Mori K."/>
        </authorList>
    </citation>
    <scope>NUCLEOTIDE SEQUENCE</scope>
    <source>
        <strain evidence="10">NBRC 3250</strain>
    </source>
</reference>
<evidence type="ECO:0000259" key="8">
    <source>
        <dbReference type="Pfam" id="PF00460"/>
    </source>
</evidence>
<evidence type="ECO:0000313" key="11">
    <source>
        <dbReference type="EMBL" id="KXV37773.1"/>
    </source>
</evidence>
<dbReference type="InterPro" id="IPR019776">
    <property type="entry name" value="Flagellar_basal_body_rod_CS"/>
</dbReference>
<reference evidence="13" key="3">
    <citation type="journal article" date="2019" name="Int. J. Syst. Evol. Microbiol.">
        <title>The Global Catalogue of Microorganisms (GCM) 10K type strain sequencing project: providing services to taxonomists for standard genome sequencing and annotation.</title>
        <authorList>
            <consortium name="The Broad Institute Genomics Platform"/>
            <consortium name="The Broad Institute Genome Sequencing Center for Infectious Disease"/>
            <person name="Wu L."/>
            <person name="Ma J."/>
        </authorList>
    </citation>
    <scope>NUCLEOTIDE SEQUENCE [LARGE SCALE GENOMIC DNA]</scope>
    <source>
        <strain evidence="13">NBRC 3250</strain>
    </source>
</reference>
<comment type="similarity">
    <text evidence="2">Belongs to the flagella basal body rod proteins family.</text>
</comment>
<evidence type="ECO:0000313" key="13">
    <source>
        <dbReference type="Proteomes" id="UP001156672"/>
    </source>
</evidence>
<dbReference type="EMBL" id="LHZN01000134">
    <property type="protein sequence ID" value="KXV37773.1"/>
    <property type="molecule type" value="Genomic_DNA"/>
</dbReference>
<keyword evidence="11" id="KW-0966">Cell projection</keyword>
<evidence type="ECO:0000259" key="9">
    <source>
        <dbReference type="Pfam" id="PF06429"/>
    </source>
</evidence>
<feature type="region of interest" description="Disordered" evidence="7">
    <location>
        <begin position="56"/>
        <end position="86"/>
    </location>
</feature>
<accession>A0AAW3QW87</accession>
<evidence type="ECO:0000256" key="7">
    <source>
        <dbReference type="SAM" id="MobiDB-lite"/>
    </source>
</evidence>
<keyword evidence="4 6" id="KW-0975">Bacterial flagellum</keyword>
<sequence length="135" mass="14876">MNLSTTIGISASGMDAQAQRLRIVAENLANQDTTGSQPGADPYRRKTITFAEQVDNESGTSTVGVQNIGQDMSDFDTRYDPSHPAADERGYVKVSNVDSMTEMMDMREAERSYEANLNAMQSSRTMLSRTLDLLK</sequence>
<reference evidence="11 12" key="2">
    <citation type="submission" date="2015-06" db="EMBL/GenBank/DDBJ databases">
        <title>Improved classification and identification of acetic acid bacteria using matrix-assisted laser desorption/ionization time-of-flight mass spectrometry; Gluconobacter nephelii and Gluconobacter uchimurae are later heterotypic synonyms of Gluconobacter japonicus and Gluconobacter oxydans, respectively.</title>
        <authorList>
            <person name="Li L."/>
            <person name="Cleenwerck I."/>
            <person name="De Vuyst L."/>
            <person name="Vandamme P."/>
        </authorList>
    </citation>
    <scope>NUCLEOTIDE SEQUENCE [LARGE SCALE GENOMIC DNA]</scope>
    <source>
        <strain evidence="11 12">LMG 1356</strain>
    </source>
</reference>
<dbReference type="AlphaFoldDB" id="A0AAW3QW87"/>
<comment type="caution">
    <text evidence="11">The sequence shown here is derived from an EMBL/GenBank/DDBJ whole genome shotgun (WGS) entry which is preliminary data.</text>
</comment>
<evidence type="ECO:0000313" key="12">
    <source>
        <dbReference type="Proteomes" id="UP000075682"/>
    </source>
</evidence>
<evidence type="ECO:0000313" key="10">
    <source>
        <dbReference type="EMBL" id="GLQ67837.1"/>
    </source>
</evidence>
<feature type="domain" description="Flagellar basal body rod protein N-terminal" evidence="8">
    <location>
        <begin position="10"/>
        <end position="35"/>
    </location>
</feature>
<dbReference type="Proteomes" id="UP001156672">
    <property type="component" value="Unassembled WGS sequence"/>
</dbReference>
<dbReference type="NCBIfam" id="TIGR01395">
    <property type="entry name" value="FlgC"/>
    <property type="match status" value="1"/>
</dbReference>
<dbReference type="GO" id="GO:0030694">
    <property type="term" value="C:bacterial-type flagellum basal body, rod"/>
    <property type="evidence" value="ECO:0007669"/>
    <property type="project" value="UniProtKB-UniRule"/>
</dbReference>
<dbReference type="InterPro" id="IPR001444">
    <property type="entry name" value="Flag_bb_rod_N"/>
</dbReference>
<feature type="compositionally biased region" description="Polar residues" evidence="7">
    <location>
        <begin position="56"/>
        <end position="70"/>
    </location>
</feature>
<keyword evidence="11" id="KW-0282">Flagellum</keyword>
<keyword evidence="13" id="KW-1185">Reference proteome</keyword>
<reference evidence="10" key="1">
    <citation type="journal article" date="2014" name="Int. J. Syst. Evol. Microbiol.">
        <title>Complete genome of a new Firmicutes species belonging to the dominant human colonic microbiota ('Ruminococcus bicirculans') reveals two chromosomes and a selective capacity to utilize plant glucans.</title>
        <authorList>
            <consortium name="NISC Comparative Sequencing Program"/>
            <person name="Wegmann U."/>
            <person name="Louis P."/>
            <person name="Goesmann A."/>
            <person name="Henrissat B."/>
            <person name="Duncan S.H."/>
            <person name="Flint H.J."/>
        </authorList>
    </citation>
    <scope>NUCLEOTIDE SEQUENCE</scope>
    <source>
        <strain evidence="10">NBRC 3250</strain>
    </source>
</reference>
<dbReference type="GO" id="GO:0071978">
    <property type="term" value="P:bacterial-type flagellum-dependent swarming motility"/>
    <property type="evidence" value="ECO:0007669"/>
    <property type="project" value="TreeGrafter"/>
</dbReference>
<comment type="subcellular location">
    <subcellularLocation>
        <location evidence="1 6">Bacterial flagellum basal body</location>
    </subcellularLocation>
</comment>
<dbReference type="Proteomes" id="UP000075682">
    <property type="component" value="Unassembled WGS sequence"/>
</dbReference>
<dbReference type="Pfam" id="PF00460">
    <property type="entry name" value="Flg_bb_rod"/>
    <property type="match status" value="1"/>
</dbReference>
<keyword evidence="11" id="KW-0969">Cilium</keyword>
<dbReference type="PROSITE" id="PS00588">
    <property type="entry name" value="FLAGELLA_BB_ROD"/>
    <property type="match status" value="1"/>
</dbReference>
<evidence type="ECO:0000256" key="1">
    <source>
        <dbReference type="ARBA" id="ARBA00004117"/>
    </source>
</evidence>
<dbReference type="EMBL" id="BSNW01000005">
    <property type="protein sequence ID" value="GLQ67837.1"/>
    <property type="molecule type" value="Genomic_DNA"/>
</dbReference>
<dbReference type="Pfam" id="PF06429">
    <property type="entry name" value="Flg_bbr_C"/>
    <property type="match status" value="1"/>
</dbReference>
<comment type="subunit">
    <text evidence="5 6">The basal body constitutes a major portion of the flagellar organelle and consists of four rings (L,P,S, and M) mounted on a central rod. The rod consists of about 26 subunits of FlgG in the distal portion, and FlgB, FlgC and FlgF are thought to build up the proximal portion of the rod with about 6 subunits each.</text>
</comment>
<dbReference type="PANTHER" id="PTHR30435:SF2">
    <property type="entry name" value="FLAGELLAR BASAL-BODY ROD PROTEIN FLGC"/>
    <property type="match status" value="1"/>
</dbReference>
<proteinExistence type="inferred from homology"/>
<dbReference type="PANTHER" id="PTHR30435">
    <property type="entry name" value="FLAGELLAR PROTEIN"/>
    <property type="match status" value="1"/>
</dbReference>
<organism evidence="11 12">
    <name type="scientific">Gluconobacter albidus</name>
    <dbReference type="NCBI Taxonomy" id="318683"/>
    <lineage>
        <taxon>Bacteria</taxon>
        <taxon>Pseudomonadati</taxon>
        <taxon>Pseudomonadota</taxon>
        <taxon>Alphaproteobacteria</taxon>
        <taxon>Acetobacterales</taxon>
        <taxon>Acetobacteraceae</taxon>
        <taxon>Gluconobacter</taxon>
    </lineage>
</organism>
<evidence type="ECO:0000256" key="2">
    <source>
        <dbReference type="ARBA" id="ARBA00009677"/>
    </source>
</evidence>
<dbReference type="InterPro" id="IPR010930">
    <property type="entry name" value="Flg_bb/hook_C_dom"/>
</dbReference>
<gene>
    <name evidence="10" type="primary">flgC</name>
    <name evidence="11" type="ORF">AD941_09475</name>
    <name evidence="10" type="ORF">GCM10007866_02850</name>
</gene>